<dbReference type="SUPFAM" id="SSF55729">
    <property type="entry name" value="Acyl-CoA N-acyltransferases (Nat)"/>
    <property type="match status" value="1"/>
</dbReference>
<dbReference type="InterPro" id="IPR000182">
    <property type="entry name" value="GNAT_dom"/>
</dbReference>
<evidence type="ECO:0000313" key="3">
    <source>
        <dbReference type="Proteomes" id="UP000620124"/>
    </source>
</evidence>
<evidence type="ECO:0000259" key="1">
    <source>
        <dbReference type="PROSITE" id="PS51186"/>
    </source>
</evidence>
<dbReference type="PANTHER" id="PTHR43610">
    <property type="entry name" value="BLL6696 PROTEIN"/>
    <property type="match status" value="1"/>
</dbReference>
<gene>
    <name evidence="2" type="ORF">MVEN_00751000</name>
</gene>
<dbReference type="AlphaFoldDB" id="A0A8H7D5M6"/>
<keyword evidence="3" id="KW-1185">Reference proteome</keyword>
<dbReference type="Proteomes" id="UP000620124">
    <property type="component" value="Unassembled WGS sequence"/>
</dbReference>
<proteinExistence type="predicted"/>
<dbReference type="EMBL" id="JACAZI010000005">
    <property type="protein sequence ID" value="KAF7360222.1"/>
    <property type="molecule type" value="Genomic_DNA"/>
</dbReference>
<keyword evidence="2" id="KW-0808">Transferase</keyword>
<feature type="domain" description="N-acetyltransferase" evidence="1">
    <location>
        <begin position="15"/>
        <end position="184"/>
    </location>
</feature>
<protein>
    <submittedName>
        <fullName evidence="2">Ribosomal-protein-alanine acetyltransferase</fullName>
    </submittedName>
</protein>
<name>A0A8H7D5M6_9AGAR</name>
<dbReference type="InterPro" id="IPR016181">
    <property type="entry name" value="Acyl_CoA_acyltransferase"/>
</dbReference>
<dbReference type="Gene3D" id="3.40.630.30">
    <property type="match status" value="1"/>
</dbReference>
<dbReference type="OrthoDB" id="64477at2759"/>
<dbReference type="GO" id="GO:0016747">
    <property type="term" value="F:acyltransferase activity, transferring groups other than amino-acyl groups"/>
    <property type="evidence" value="ECO:0007669"/>
    <property type="project" value="InterPro"/>
</dbReference>
<comment type="caution">
    <text evidence="2">The sequence shown here is derived from an EMBL/GenBank/DDBJ whole genome shotgun (WGS) entry which is preliminary data.</text>
</comment>
<organism evidence="2 3">
    <name type="scientific">Mycena venus</name>
    <dbReference type="NCBI Taxonomy" id="2733690"/>
    <lineage>
        <taxon>Eukaryota</taxon>
        <taxon>Fungi</taxon>
        <taxon>Dikarya</taxon>
        <taxon>Basidiomycota</taxon>
        <taxon>Agaricomycotina</taxon>
        <taxon>Agaricomycetes</taxon>
        <taxon>Agaricomycetidae</taxon>
        <taxon>Agaricales</taxon>
        <taxon>Marasmiineae</taxon>
        <taxon>Mycenaceae</taxon>
        <taxon>Mycena</taxon>
    </lineage>
</organism>
<accession>A0A8H7D5M6</accession>
<reference evidence="2" key="1">
    <citation type="submission" date="2020-05" db="EMBL/GenBank/DDBJ databases">
        <title>Mycena genomes resolve the evolution of fungal bioluminescence.</title>
        <authorList>
            <person name="Tsai I.J."/>
        </authorList>
    </citation>
    <scope>NUCLEOTIDE SEQUENCE</scope>
    <source>
        <strain evidence="2">CCC161011</strain>
    </source>
</reference>
<dbReference type="PANTHER" id="PTHR43610:SF1">
    <property type="entry name" value="N-ACETYLTRANSFERASE DOMAIN-CONTAINING PROTEIN"/>
    <property type="match status" value="1"/>
</dbReference>
<evidence type="ECO:0000313" key="2">
    <source>
        <dbReference type="EMBL" id="KAF7360222.1"/>
    </source>
</evidence>
<dbReference type="Pfam" id="PF13302">
    <property type="entry name" value="Acetyltransf_3"/>
    <property type="match status" value="1"/>
</dbReference>
<sequence length="203" mass="22509">MLAPAALPSQSGRTVLVRPQEEDDAAVAALRSHPETRRYLPFLPEHFSVEDAHAQRLARAADETRIPFHIHLSTPPDSESPTKFVGIVGITHIDAEFRSCEIGILIRPDCVRGGLATDALATLLAYAFEEKKFHRVVFVTAVHNVGMRGWLDKAGATLEVIQRESCSDGMGGYIDMCVYSILEEEWVSTVKLRLEERIGRQTA</sequence>
<dbReference type="PROSITE" id="PS51186">
    <property type="entry name" value="GNAT"/>
    <property type="match status" value="1"/>
</dbReference>